<dbReference type="EMBL" id="CAJOAX010002085">
    <property type="protein sequence ID" value="CAF3769650.1"/>
    <property type="molecule type" value="Genomic_DNA"/>
</dbReference>
<dbReference type="Proteomes" id="UP000663889">
    <property type="component" value="Unassembled WGS sequence"/>
</dbReference>
<dbReference type="AlphaFoldDB" id="A0A815NQ69"/>
<accession>A0A815NQ69</accession>
<dbReference type="Proteomes" id="UP000663882">
    <property type="component" value="Unassembled WGS sequence"/>
</dbReference>
<comment type="caution">
    <text evidence="2">The sequence shown here is derived from an EMBL/GenBank/DDBJ whole genome shotgun (WGS) entry which is preliminary data.</text>
</comment>
<sequence>MNNQNKSIAITSDNNQQIPFNIKSFSWPALSINEQNNNLNVSSEEAIWSELKRTQSEIEKINVNFENKVKNLQSKYNDNIIKLKTSIQVLTAQTKYHNENIERCYSAMNKFIPILSTTFDIAQKMISNLDSSTTKKNRNQNEIQILLQQIATSIENLNEYNNLLTMNKNQMKNLSEQQGQLLLPAVNNITIDNE</sequence>
<evidence type="ECO:0000313" key="5">
    <source>
        <dbReference type="Proteomes" id="UP000663889"/>
    </source>
</evidence>
<dbReference type="EMBL" id="CAJOBE010004806">
    <property type="protein sequence ID" value="CAF3947961.1"/>
    <property type="molecule type" value="Genomic_DNA"/>
</dbReference>
<reference evidence="2" key="1">
    <citation type="submission" date="2021-02" db="EMBL/GenBank/DDBJ databases">
        <authorList>
            <person name="Nowell W R."/>
        </authorList>
    </citation>
    <scope>NUCLEOTIDE SEQUENCE</scope>
</reference>
<protein>
    <submittedName>
        <fullName evidence="2">Uncharacterized protein</fullName>
    </submittedName>
</protein>
<proteinExistence type="predicted"/>
<evidence type="ECO:0000313" key="2">
    <source>
        <dbReference type="EMBL" id="CAF1432663.1"/>
    </source>
</evidence>
<evidence type="ECO:0000313" key="3">
    <source>
        <dbReference type="EMBL" id="CAF3769650.1"/>
    </source>
</evidence>
<evidence type="ECO:0000313" key="4">
    <source>
        <dbReference type="EMBL" id="CAF3947961.1"/>
    </source>
</evidence>
<organism evidence="2 5">
    <name type="scientific">Rotaria sordida</name>
    <dbReference type="NCBI Taxonomy" id="392033"/>
    <lineage>
        <taxon>Eukaryota</taxon>
        <taxon>Metazoa</taxon>
        <taxon>Spiralia</taxon>
        <taxon>Gnathifera</taxon>
        <taxon>Rotifera</taxon>
        <taxon>Eurotatoria</taxon>
        <taxon>Bdelloidea</taxon>
        <taxon>Philodinida</taxon>
        <taxon>Philodinidae</taxon>
        <taxon>Rotaria</taxon>
    </lineage>
</organism>
<gene>
    <name evidence="4" type="ORF">FNK824_LOCUS23052</name>
    <name evidence="3" type="ORF">OTI717_LOCUS16585</name>
    <name evidence="1" type="ORF">RFH988_LOCUS32716</name>
    <name evidence="2" type="ORF">SEV965_LOCUS32826</name>
</gene>
<dbReference type="Proteomes" id="UP000663823">
    <property type="component" value="Unassembled WGS sequence"/>
</dbReference>
<dbReference type="EMBL" id="CAJNOO010003896">
    <property type="protein sequence ID" value="CAF1359034.1"/>
    <property type="molecule type" value="Genomic_DNA"/>
</dbReference>
<dbReference type="OrthoDB" id="10588933at2759"/>
<dbReference type="EMBL" id="CAJNOU010004231">
    <property type="protein sequence ID" value="CAF1432663.1"/>
    <property type="molecule type" value="Genomic_DNA"/>
</dbReference>
<name>A0A815NQ69_9BILA</name>
<evidence type="ECO:0000313" key="1">
    <source>
        <dbReference type="EMBL" id="CAF1359034.1"/>
    </source>
</evidence>
<dbReference type="Proteomes" id="UP000663874">
    <property type="component" value="Unassembled WGS sequence"/>
</dbReference>